<dbReference type="Pfam" id="PF04777">
    <property type="entry name" value="Evr1_Alr"/>
    <property type="match status" value="1"/>
</dbReference>
<evidence type="ECO:0000256" key="7">
    <source>
        <dbReference type="ARBA" id="ARBA00023157"/>
    </source>
</evidence>
<dbReference type="EMBL" id="LR785414">
    <property type="protein sequence ID" value="CAB3248827.1"/>
    <property type="molecule type" value="mRNA"/>
</dbReference>
<dbReference type="PANTHER" id="PTHR12645:SF0">
    <property type="entry name" value="FAD-LINKED SULFHYDRYL OXIDASE ALR"/>
    <property type="match status" value="1"/>
</dbReference>
<gene>
    <name evidence="11" type="primary">Gfer</name>
</gene>
<evidence type="ECO:0000256" key="6">
    <source>
        <dbReference type="ARBA" id="ARBA00023128"/>
    </source>
</evidence>
<dbReference type="EC" id="1.8.3.2" evidence="9"/>
<comment type="cofactor">
    <cofactor evidence="1 9">
        <name>FAD</name>
        <dbReference type="ChEBI" id="CHEBI:57692"/>
    </cofactor>
</comment>
<keyword evidence="7" id="KW-1015">Disulfide bond</keyword>
<evidence type="ECO:0000259" key="10">
    <source>
        <dbReference type="PROSITE" id="PS51324"/>
    </source>
</evidence>
<dbReference type="FunFam" id="1.20.120.310:FF:000003">
    <property type="entry name" value="Sulfhydryl oxidase"/>
    <property type="match status" value="1"/>
</dbReference>
<evidence type="ECO:0000256" key="8">
    <source>
        <dbReference type="ARBA" id="ARBA00048864"/>
    </source>
</evidence>
<dbReference type="InterPro" id="IPR036774">
    <property type="entry name" value="ERV/ALR_sulphydryl_oxid_sf"/>
</dbReference>
<dbReference type="GO" id="GO:0016971">
    <property type="term" value="F:flavin-dependent sulfhydryl oxidase activity"/>
    <property type="evidence" value="ECO:0007669"/>
    <property type="project" value="InterPro"/>
</dbReference>
<evidence type="ECO:0000256" key="4">
    <source>
        <dbReference type="ARBA" id="ARBA00022827"/>
    </source>
</evidence>
<keyword evidence="5 9" id="KW-0560">Oxidoreductase</keyword>
<keyword evidence="4 9" id="KW-0274">FAD</keyword>
<accession>A0A6F9DE55</accession>
<evidence type="ECO:0000256" key="1">
    <source>
        <dbReference type="ARBA" id="ARBA00001974"/>
    </source>
</evidence>
<dbReference type="GO" id="GO:0050660">
    <property type="term" value="F:flavin adenine dinucleotide binding"/>
    <property type="evidence" value="ECO:0007669"/>
    <property type="project" value="TreeGrafter"/>
</dbReference>
<evidence type="ECO:0000313" key="11">
    <source>
        <dbReference type="EMBL" id="CAB3248827.1"/>
    </source>
</evidence>
<dbReference type="Gene3D" id="1.20.120.310">
    <property type="entry name" value="ERV/ALR sulfhydryl oxidase domain"/>
    <property type="match status" value="1"/>
</dbReference>
<dbReference type="AlphaFoldDB" id="A0A6F9DE55"/>
<evidence type="ECO:0000256" key="9">
    <source>
        <dbReference type="RuleBase" id="RU371123"/>
    </source>
</evidence>
<dbReference type="PROSITE" id="PS51324">
    <property type="entry name" value="ERV_ALR"/>
    <property type="match status" value="1"/>
</dbReference>
<dbReference type="GO" id="GO:0005758">
    <property type="term" value="C:mitochondrial intermembrane space"/>
    <property type="evidence" value="ECO:0007669"/>
    <property type="project" value="UniProtKB-SubCell"/>
</dbReference>
<feature type="domain" description="ERV/ALR sulfhydryl oxidase" evidence="10">
    <location>
        <begin position="63"/>
        <end position="163"/>
    </location>
</feature>
<comment type="subcellular location">
    <subcellularLocation>
        <location evidence="2">Mitochondrion intermembrane space</location>
    </subcellularLocation>
</comment>
<evidence type="ECO:0000256" key="2">
    <source>
        <dbReference type="ARBA" id="ARBA00004569"/>
    </source>
</evidence>
<keyword evidence="6" id="KW-0496">Mitochondrion</keyword>
<organism evidence="11">
    <name type="scientific">Phallusia mammillata</name>
    <dbReference type="NCBI Taxonomy" id="59560"/>
    <lineage>
        <taxon>Eukaryota</taxon>
        <taxon>Metazoa</taxon>
        <taxon>Chordata</taxon>
        <taxon>Tunicata</taxon>
        <taxon>Ascidiacea</taxon>
        <taxon>Phlebobranchia</taxon>
        <taxon>Ascidiidae</taxon>
        <taxon>Phallusia</taxon>
    </lineage>
</organism>
<comment type="catalytic activity">
    <reaction evidence="8 9">
        <text>2 R'C(R)SH + O2 = R'C(R)S-S(R)CR' + H2O2</text>
        <dbReference type="Rhea" id="RHEA:17357"/>
        <dbReference type="ChEBI" id="CHEBI:15379"/>
        <dbReference type="ChEBI" id="CHEBI:16240"/>
        <dbReference type="ChEBI" id="CHEBI:16520"/>
        <dbReference type="ChEBI" id="CHEBI:17412"/>
        <dbReference type="EC" id="1.8.3.2"/>
    </reaction>
</comment>
<dbReference type="InterPro" id="IPR039799">
    <property type="entry name" value="ALR/ERV"/>
</dbReference>
<protein>
    <recommendedName>
        <fullName evidence="9">Sulfhydryl oxidase</fullName>
        <ecNumber evidence="9">1.8.3.2</ecNumber>
    </recommendedName>
</protein>
<sequence length="173" mass="20376">MAGRRLFEDDNGDGALQYKGRRACRACDDFKSWRKNHSPRSNENVKQKPDLTDANLEKVPEDCPLDIQELGSNTWSFLHTMAAYYPEKPNEQEKKDMTKFIDLFSKFYPCEHCALDFQHSIKKKKPDVQSRYSLSDWFCQQHNIVNRKLSKPEFDCSKVLERWRDGWKDGSCD</sequence>
<evidence type="ECO:0000256" key="3">
    <source>
        <dbReference type="ARBA" id="ARBA00022630"/>
    </source>
</evidence>
<dbReference type="InterPro" id="IPR017905">
    <property type="entry name" value="ERV/ALR_sulphydryl_oxidase"/>
</dbReference>
<proteinExistence type="evidence at transcript level"/>
<evidence type="ECO:0000256" key="5">
    <source>
        <dbReference type="ARBA" id="ARBA00023002"/>
    </source>
</evidence>
<reference evidence="11" key="1">
    <citation type="submission" date="2020-04" db="EMBL/GenBank/DDBJ databases">
        <authorList>
            <person name="Neveu A P."/>
        </authorList>
    </citation>
    <scope>NUCLEOTIDE SEQUENCE</scope>
    <source>
        <tissue evidence="11">Whole embryo</tissue>
    </source>
</reference>
<name>A0A6F9DE55_9ASCI</name>
<keyword evidence="3 9" id="KW-0285">Flavoprotein</keyword>
<dbReference type="SUPFAM" id="SSF69000">
    <property type="entry name" value="FAD-dependent thiol oxidase"/>
    <property type="match status" value="1"/>
</dbReference>
<dbReference type="PANTHER" id="PTHR12645">
    <property type="entry name" value="ALR/ERV"/>
    <property type="match status" value="1"/>
</dbReference>